<dbReference type="InterPro" id="IPR001173">
    <property type="entry name" value="Glyco_trans_2-like"/>
</dbReference>
<sequence>MIRILVPCFNEASVIEKTYAELTEIMQQDSRNNNYKYELLFVDDGSKDNTLSIIRQLAQQDYAVKYISFSRNFGKESAMYAGLKASVEAEALIILDGDLQHPPTLIPQMIKYFREGEDQIVAKRDRAGENLIRKRVSQLYYTIINKMVDVTLEDGVGDFRLLSQRAVKEIVNMGEYNRFSKGLFAWIGFEPKIIEYQNVNRVDGESKWSFSSLLNYGIDGLISFNNKPLRAIIYLGLFICGMSFLYILFNFIYTINYGVSTPGYFTTIFSVLFLGGIQLTSLGVIGEYIGRIYYEVKQRPLYIVRQTNLNEQEVE</sequence>
<reference evidence="3 4" key="1">
    <citation type="journal article" date="2016" name="Front. Microbiol.">
        <title>Comprehensive Phylogenetic Analysis of Bovine Non-aureus Staphylococci Species Based on Whole-Genome Sequencing.</title>
        <authorList>
            <person name="Naushad S."/>
            <person name="Barkema H.W."/>
            <person name="Luby C."/>
            <person name="Condas L.A."/>
            <person name="Nobrega D.B."/>
            <person name="Carson D.A."/>
            <person name="De Buck J."/>
        </authorList>
    </citation>
    <scope>NUCLEOTIDE SEQUENCE [LARGE SCALE GENOMIC DNA]</scope>
    <source>
        <strain evidence="3 4">SNUC 4554</strain>
    </source>
</reference>
<accession>A0A418IIP7</accession>
<dbReference type="OrthoDB" id="9807778at2"/>
<dbReference type="PANTHER" id="PTHR48090">
    <property type="entry name" value="UNDECAPRENYL-PHOSPHATE 4-DEOXY-4-FORMAMIDO-L-ARABINOSE TRANSFERASE-RELATED"/>
    <property type="match status" value="1"/>
</dbReference>
<dbReference type="RefSeq" id="WP_069793377.1">
    <property type="nucleotide sequence ID" value="NZ_CP068712.1"/>
</dbReference>
<dbReference type="AlphaFoldDB" id="A0A418IIP7"/>
<name>A0A418IIP7_9STAP</name>
<dbReference type="EMBL" id="QXUF01000006">
    <property type="protein sequence ID" value="RIN02778.1"/>
    <property type="molecule type" value="Genomic_DNA"/>
</dbReference>
<evidence type="ECO:0000256" key="1">
    <source>
        <dbReference type="SAM" id="Phobius"/>
    </source>
</evidence>
<keyword evidence="1" id="KW-1133">Transmembrane helix</keyword>
<gene>
    <name evidence="3" type="ORF">BU112_01555</name>
</gene>
<dbReference type="Proteomes" id="UP000286317">
    <property type="component" value="Unassembled WGS sequence"/>
</dbReference>
<proteinExistence type="predicted"/>
<feature type="transmembrane region" description="Helical" evidence="1">
    <location>
        <begin position="264"/>
        <end position="289"/>
    </location>
</feature>
<comment type="caution">
    <text evidence="3">The sequence shown here is derived from an EMBL/GenBank/DDBJ whole genome shotgun (WGS) entry which is preliminary data.</text>
</comment>
<keyword evidence="1" id="KW-0812">Transmembrane</keyword>
<evidence type="ECO:0000259" key="2">
    <source>
        <dbReference type="Pfam" id="PF00535"/>
    </source>
</evidence>
<dbReference type="GeneID" id="79051228"/>
<dbReference type="GO" id="GO:0005886">
    <property type="term" value="C:plasma membrane"/>
    <property type="evidence" value="ECO:0007669"/>
    <property type="project" value="TreeGrafter"/>
</dbReference>
<keyword evidence="1" id="KW-0472">Membrane</keyword>
<evidence type="ECO:0000313" key="4">
    <source>
        <dbReference type="Proteomes" id="UP000286317"/>
    </source>
</evidence>
<dbReference type="PANTHER" id="PTHR48090:SF8">
    <property type="entry name" value="GLYCOSYLTRANSFERASE CSBB-RELATED"/>
    <property type="match status" value="1"/>
</dbReference>
<feature type="transmembrane region" description="Helical" evidence="1">
    <location>
        <begin position="231"/>
        <end position="252"/>
    </location>
</feature>
<organism evidence="3 4">
    <name type="scientific">Staphylococcus shinii</name>
    <dbReference type="NCBI Taxonomy" id="2912228"/>
    <lineage>
        <taxon>Bacteria</taxon>
        <taxon>Bacillati</taxon>
        <taxon>Bacillota</taxon>
        <taxon>Bacilli</taxon>
        <taxon>Bacillales</taxon>
        <taxon>Staphylococcaceae</taxon>
        <taxon>Staphylococcus</taxon>
    </lineage>
</organism>
<dbReference type="InterPro" id="IPR029044">
    <property type="entry name" value="Nucleotide-diphossugar_trans"/>
</dbReference>
<keyword evidence="4" id="KW-1185">Reference proteome</keyword>
<feature type="domain" description="Glycosyltransferase 2-like" evidence="2">
    <location>
        <begin position="4"/>
        <end position="170"/>
    </location>
</feature>
<dbReference type="CDD" id="cd04187">
    <property type="entry name" value="DPM1_like_bac"/>
    <property type="match status" value="1"/>
</dbReference>
<dbReference type="InterPro" id="IPR050256">
    <property type="entry name" value="Glycosyltransferase_2"/>
</dbReference>
<protein>
    <submittedName>
        <fullName evidence="3">Glycosyltransferase</fullName>
    </submittedName>
</protein>
<dbReference type="Gene3D" id="3.90.550.10">
    <property type="entry name" value="Spore Coat Polysaccharide Biosynthesis Protein SpsA, Chain A"/>
    <property type="match status" value="1"/>
</dbReference>
<dbReference type="Pfam" id="PF00535">
    <property type="entry name" value="Glycos_transf_2"/>
    <property type="match status" value="1"/>
</dbReference>
<dbReference type="SUPFAM" id="SSF53448">
    <property type="entry name" value="Nucleotide-diphospho-sugar transferases"/>
    <property type="match status" value="1"/>
</dbReference>
<evidence type="ECO:0000313" key="3">
    <source>
        <dbReference type="EMBL" id="RIN02778.1"/>
    </source>
</evidence>